<dbReference type="InterPro" id="IPR036872">
    <property type="entry name" value="CH_dom_sf"/>
</dbReference>
<feature type="compositionally biased region" description="Polar residues" evidence="5">
    <location>
        <begin position="1529"/>
        <end position="1541"/>
    </location>
</feature>
<feature type="compositionally biased region" description="Low complexity" evidence="5">
    <location>
        <begin position="867"/>
        <end position="878"/>
    </location>
</feature>
<dbReference type="OrthoDB" id="15627at2759"/>
<dbReference type="PROSITE" id="PS00478">
    <property type="entry name" value="LIM_DOMAIN_1"/>
    <property type="match status" value="1"/>
</dbReference>
<keyword evidence="1 4" id="KW-0479">Metal-binding</keyword>
<feature type="compositionally biased region" description="Basic and acidic residues" evidence="5">
    <location>
        <begin position="731"/>
        <end position="745"/>
    </location>
</feature>
<evidence type="ECO:0000259" key="6">
    <source>
        <dbReference type="PROSITE" id="PS50023"/>
    </source>
</evidence>
<feature type="compositionally biased region" description="Low complexity" evidence="5">
    <location>
        <begin position="127"/>
        <end position="142"/>
    </location>
</feature>
<dbReference type="GO" id="GO:0023051">
    <property type="term" value="P:regulation of signaling"/>
    <property type="evidence" value="ECO:0007669"/>
    <property type="project" value="InterPro"/>
</dbReference>
<evidence type="ECO:0000256" key="2">
    <source>
        <dbReference type="ARBA" id="ARBA00022833"/>
    </source>
</evidence>
<feature type="region of interest" description="Disordered" evidence="5">
    <location>
        <begin position="1075"/>
        <end position="1148"/>
    </location>
</feature>
<dbReference type="InterPro" id="IPR001781">
    <property type="entry name" value="Znf_LIM"/>
</dbReference>
<feature type="region of interest" description="Disordered" evidence="5">
    <location>
        <begin position="731"/>
        <end position="851"/>
    </location>
</feature>
<keyword evidence="9" id="KW-1185">Reference proteome</keyword>
<feature type="compositionally biased region" description="Basic and acidic residues" evidence="5">
    <location>
        <begin position="1187"/>
        <end position="1197"/>
    </location>
</feature>
<dbReference type="Gene3D" id="2.10.110.10">
    <property type="entry name" value="Cysteine Rich Protein"/>
    <property type="match status" value="1"/>
</dbReference>
<feature type="domain" description="LIM zinc-binding" evidence="6">
    <location>
        <begin position="1549"/>
        <end position="1615"/>
    </location>
</feature>
<feature type="non-terminal residue" evidence="8">
    <location>
        <position position="1"/>
    </location>
</feature>
<feature type="compositionally biased region" description="Polar residues" evidence="5">
    <location>
        <begin position="802"/>
        <end position="830"/>
    </location>
</feature>
<evidence type="ECO:0000259" key="7">
    <source>
        <dbReference type="PROSITE" id="PS50106"/>
    </source>
</evidence>
<dbReference type="PANTHER" id="PTHR46767">
    <property type="entry name" value="LIM DOMAIN ONLY PROTEIN 7"/>
    <property type="match status" value="1"/>
</dbReference>
<feature type="compositionally biased region" description="Basic and acidic residues" evidence="5">
    <location>
        <begin position="1244"/>
        <end position="1255"/>
    </location>
</feature>
<name>A0A7L0E9E7_TROML</name>
<dbReference type="SMART" id="SM00228">
    <property type="entry name" value="PDZ"/>
    <property type="match status" value="1"/>
</dbReference>
<feature type="compositionally biased region" description="Low complexity" evidence="5">
    <location>
        <begin position="932"/>
        <end position="943"/>
    </location>
</feature>
<evidence type="ECO:0000313" key="9">
    <source>
        <dbReference type="Proteomes" id="UP000550660"/>
    </source>
</evidence>
<feature type="domain" description="PDZ" evidence="7">
    <location>
        <begin position="964"/>
        <end position="1045"/>
    </location>
</feature>
<feature type="compositionally biased region" description="Basic and acidic residues" evidence="5">
    <location>
        <begin position="1282"/>
        <end position="1331"/>
    </location>
</feature>
<dbReference type="InterPro" id="IPR029978">
    <property type="entry name" value="LMO-7"/>
</dbReference>
<feature type="compositionally biased region" description="Polar residues" evidence="5">
    <location>
        <begin position="1365"/>
        <end position="1393"/>
    </location>
</feature>
<feature type="compositionally biased region" description="Polar residues" evidence="5">
    <location>
        <begin position="748"/>
        <end position="776"/>
    </location>
</feature>
<reference evidence="8 9" key="1">
    <citation type="submission" date="2019-09" db="EMBL/GenBank/DDBJ databases">
        <title>Bird 10,000 Genomes (B10K) Project - Family phase.</title>
        <authorList>
            <person name="Zhang G."/>
        </authorList>
    </citation>
    <scope>NUCLEOTIDE SEQUENCE [LARGE SCALE GENOMIC DNA]</scope>
    <source>
        <strain evidence="8">B10K-DU-007-40</strain>
        <tissue evidence="8">Mixed tissue sample</tissue>
    </source>
</reference>
<evidence type="ECO:0000256" key="3">
    <source>
        <dbReference type="ARBA" id="ARBA00023038"/>
    </source>
</evidence>
<feature type="compositionally biased region" description="Basic and acidic residues" evidence="5">
    <location>
        <begin position="1339"/>
        <end position="1363"/>
    </location>
</feature>
<feature type="compositionally biased region" description="Polar residues" evidence="5">
    <location>
        <begin position="1201"/>
        <end position="1220"/>
    </location>
</feature>
<gene>
    <name evidence="8" type="primary">Lmo7</name>
    <name evidence="8" type="ORF">TROMEL_R08643</name>
</gene>
<feature type="region of interest" description="Disordered" evidence="5">
    <location>
        <begin position="1282"/>
        <end position="1407"/>
    </location>
</feature>
<feature type="compositionally biased region" description="Polar residues" evidence="5">
    <location>
        <begin position="223"/>
        <end position="236"/>
    </location>
</feature>
<comment type="caution">
    <text evidence="8">The sequence shown here is derived from an EMBL/GenBank/DDBJ whole genome shotgun (WGS) entry which is preliminary data.</text>
</comment>
<evidence type="ECO:0000313" key="8">
    <source>
        <dbReference type="EMBL" id="NXJ79726.1"/>
    </source>
</evidence>
<dbReference type="SMART" id="SM00132">
    <property type="entry name" value="LIM"/>
    <property type="match status" value="1"/>
</dbReference>
<dbReference type="GO" id="GO:0046872">
    <property type="term" value="F:metal ion binding"/>
    <property type="evidence" value="ECO:0007669"/>
    <property type="project" value="UniProtKB-KW"/>
</dbReference>
<feature type="compositionally biased region" description="Low complexity" evidence="5">
    <location>
        <begin position="1508"/>
        <end position="1521"/>
    </location>
</feature>
<dbReference type="Gene3D" id="1.10.418.10">
    <property type="entry name" value="Calponin-like domain"/>
    <property type="match status" value="1"/>
</dbReference>
<dbReference type="InterPro" id="IPR001478">
    <property type="entry name" value="PDZ"/>
</dbReference>
<feature type="compositionally biased region" description="Polar residues" evidence="5">
    <location>
        <begin position="1494"/>
        <end position="1507"/>
    </location>
</feature>
<dbReference type="GO" id="GO:0030155">
    <property type="term" value="P:regulation of cell adhesion"/>
    <property type="evidence" value="ECO:0007669"/>
    <property type="project" value="InterPro"/>
</dbReference>
<feature type="compositionally biased region" description="Basic and acidic residues" evidence="5">
    <location>
        <begin position="240"/>
        <end position="250"/>
    </location>
</feature>
<dbReference type="PROSITE" id="PS50106">
    <property type="entry name" value="PDZ"/>
    <property type="match status" value="1"/>
</dbReference>
<feature type="region of interest" description="Disordered" evidence="5">
    <location>
        <begin position="113"/>
        <end position="268"/>
    </location>
</feature>
<dbReference type="CDD" id="cd08368">
    <property type="entry name" value="LIM"/>
    <property type="match status" value="1"/>
</dbReference>
<feature type="region of interest" description="Disordered" evidence="5">
    <location>
        <begin position="1494"/>
        <end position="1541"/>
    </location>
</feature>
<dbReference type="Proteomes" id="UP000550660">
    <property type="component" value="Unassembled WGS sequence"/>
</dbReference>
<keyword evidence="3 4" id="KW-0440">LIM domain</keyword>
<dbReference type="PROSITE" id="PS50023">
    <property type="entry name" value="LIM_DOMAIN_2"/>
    <property type="match status" value="1"/>
</dbReference>
<accession>A0A7L0E9E7</accession>
<organism evidence="8 9">
    <name type="scientific">Trogon melanurus</name>
    <name type="common">Black-tailed trogon</name>
    <dbReference type="NCBI Taxonomy" id="56311"/>
    <lineage>
        <taxon>Eukaryota</taxon>
        <taxon>Metazoa</taxon>
        <taxon>Chordata</taxon>
        <taxon>Craniata</taxon>
        <taxon>Vertebrata</taxon>
        <taxon>Euteleostomi</taxon>
        <taxon>Archelosauria</taxon>
        <taxon>Archosauria</taxon>
        <taxon>Dinosauria</taxon>
        <taxon>Saurischia</taxon>
        <taxon>Theropoda</taxon>
        <taxon>Coelurosauria</taxon>
        <taxon>Aves</taxon>
        <taxon>Neognathae</taxon>
        <taxon>Neoaves</taxon>
        <taxon>Telluraves</taxon>
        <taxon>Coraciimorphae</taxon>
        <taxon>Trogoniformes</taxon>
        <taxon>Trogonidae</taxon>
        <taxon>Trogon</taxon>
    </lineage>
</organism>
<dbReference type="SUPFAM" id="SSF47576">
    <property type="entry name" value="Calponin-homology domain, CH-domain"/>
    <property type="match status" value="1"/>
</dbReference>
<dbReference type="PANTHER" id="PTHR46767:SF1">
    <property type="entry name" value="LIM DOMAIN ONLY PROTEIN 7"/>
    <property type="match status" value="1"/>
</dbReference>
<sequence length="1620" mass="185193">DNINVFLKACENIGLKEAQLFHPGDLQDLSNRVTVKPEETNRRVKNVLITLYWLGRKAQSNPHYNGPYLSLKAFEKLLGQALTKALEESSHLNRSGRDSGYGDIWYADRGEPFSSSASHKREDSFDSLDSLGSRSSTSFSSDITLKGGSEGCDSDTDSELPFKMHDSHKDDRSYRRISVIEPKPTTDFNRFLPNKNKQTAYVPAPLRKKRTEKNEDNRRSWASPITESDGTFSSNQRRQRQLDTKDEKNPGVKIPSELSGYFDEDEEEEVGIPNIEKDDLYLRKLSSSAASTVVAFDKFLPKFWTPEEELLWKKIRKSSFKPWYKEIQGFSQFSLLQALQKYSDYLSSETKTKIDPTSGPRLIKCRKNISFVPGCKQGDAENGYLYPDLENDDLFVRKTGAFHVNPVVFQDPRYLRKFSEQEPSLEGEIILQPREGQPVIPDLEKDDMIFRKILSQKKEVPLSGAPDKYHPALFPDPWSLPEEIRSKFLCLLEKNATPEERKSNGRVLSPSSHHKKDDMLTRKIESWKVGSNVQPVNFIPGPCSEEDWKKWEAIREASKVRHKKRQMVERSGSEYSCLSRSKSLNDVSAEELQSLRKIRYEELQRIKEQLQEQDLKWQEDLAKWKNRRKSFTSELQKKKEEREEIERRASEVSGRRTKSLKEMQEERCISWFTLSLEHSVAERLGGRLSVRSLEHFNALFPRREDRDEDSYRQRKHEHTWSYSLNDDVFSEEKAPTTRSAAKDYLSEEGTSYTTKDTRSANASQPHQENLPESSATREAPAVPKSLAEEQSSALLSTRYPANAQTGSAQVSASLPRSYQKTDTSRLTSVVTPRPFGVHSRGISSLPRSFTMDDTQKYNGEVEKAKRTQTLFTSSSFSQPDSAHPFSTGTFRSRGEEEEKEGVQSTPPPGLALPVKSQDQDAGSSVLKPEYCSPPDSLSLASSAENVSLPEPEDSKSLEQYSEMRISMNQRPGHSRSFGFTTNWSSSGAFVQTVEEGSPAALCQLHVDDEIIAINGTKVSRMDYSQWEEAISRALETGNLVMDVRRYGKNGTSENKWIDATSGEHLSNVSAVSTKRDFSSSLRSSDTETKLINGMQGDPGSNEQRASEPISLKNLKRRSQFFEQGGPEPAMPDLPVPSISAPSRRVWDQEEERKRQEKWQKEQDRLLQEKYQREQEKLREEWLRAKQEAEKESSKYFDEEQTVLTLNTSVPPRAPSVSSWRASPEANTPEEQEGDGGNELLTRLQGEEEERRRLQEERRIQEEAALRFEQERELQELELERQRKEREQQYAEEQRQRAEMEEQRQRAEMEEQRQRAEMEEQRRQAERQREASVEMPQYQRHYERYEVSKTIEDRAGHPVIDRNKSKSTSELNEFNTVRNGTQSKYSERSWNMGESQKKPQKEHSLSAAELERQQILQEMRKKTSLHTDSSWIRQRSSSIHKEPISLYSNSMRRGESLDNLDSSRTSSWRHHSWLNQSASSSSLSSSQDFSRPVSTSNRAYMCTPSSNKAPPAATSARAPSVSQAPPRAQSPLSASQQGSQTRSRSVSGKKICSYCNNVLGKGAAMIIESLGLCYHLHCFKCVACGCDLGGSRSGAEVRIRNNKLFCNDCYIRFKSKAIQLQ</sequence>
<keyword evidence="2 4" id="KW-0862">Zinc</keyword>
<dbReference type="Pfam" id="PF00412">
    <property type="entry name" value="LIM"/>
    <property type="match status" value="1"/>
</dbReference>
<dbReference type="SUPFAM" id="SSF50156">
    <property type="entry name" value="PDZ domain-like"/>
    <property type="match status" value="1"/>
</dbReference>
<dbReference type="Pfam" id="PF00595">
    <property type="entry name" value="PDZ"/>
    <property type="match status" value="1"/>
</dbReference>
<feature type="non-terminal residue" evidence="8">
    <location>
        <position position="1620"/>
    </location>
</feature>
<dbReference type="InterPro" id="IPR036034">
    <property type="entry name" value="PDZ_sf"/>
</dbReference>
<feature type="region of interest" description="Disordered" evidence="5">
    <location>
        <begin position="1187"/>
        <end position="1255"/>
    </location>
</feature>
<evidence type="ECO:0000256" key="1">
    <source>
        <dbReference type="ARBA" id="ARBA00022723"/>
    </source>
</evidence>
<dbReference type="Gene3D" id="2.30.42.10">
    <property type="match status" value="1"/>
</dbReference>
<dbReference type="Pfam" id="PF15949">
    <property type="entry name" value="DUF4757"/>
    <property type="match status" value="2"/>
</dbReference>
<dbReference type="InterPro" id="IPR031865">
    <property type="entry name" value="DUF4757"/>
</dbReference>
<feature type="region of interest" description="Disordered" evidence="5">
    <location>
        <begin position="635"/>
        <end position="658"/>
    </location>
</feature>
<dbReference type="EMBL" id="VXAG01000481">
    <property type="protein sequence ID" value="NXJ79726.1"/>
    <property type="molecule type" value="Genomic_DNA"/>
</dbReference>
<evidence type="ECO:0000256" key="4">
    <source>
        <dbReference type="PROSITE-ProRule" id="PRU00125"/>
    </source>
</evidence>
<proteinExistence type="predicted"/>
<feature type="region of interest" description="Disordered" evidence="5">
    <location>
        <begin position="863"/>
        <end position="956"/>
    </location>
</feature>
<feature type="compositionally biased region" description="Basic and acidic residues" evidence="5">
    <location>
        <begin position="160"/>
        <end position="174"/>
    </location>
</feature>
<protein>
    <submittedName>
        <fullName evidence="8">LMO7 protein</fullName>
    </submittedName>
</protein>
<evidence type="ECO:0000256" key="5">
    <source>
        <dbReference type="SAM" id="MobiDB-lite"/>
    </source>
</evidence>
<dbReference type="FunFam" id="2.10.110.10:FF:000041">
    <property type="entry name" value="LIM and calponin homology domains 1"/>
    <property type="match status" value="1"/>
</dbReference>
<feature type="compositionally biased region" description="Basic and acidic residues" evidence="5">
    <location>
        <begin position="1394"/>
        <end position="1407"/>
    </location>
</feature>